<keyword evidence="2" id="KW-0418">Kinase</keyword>
<organism evidence="2 3">
    <name type="scientific">Phtheirospermum japonicum</name>
    <dbReference type="NCBI Taxonomy" id="374723"/>
    <lineage>
        <taxon>Eukaryota</taxon>
        <taxon>Viridiplantae</taxon>
        <taxon>Streptophyta</taxon>
        <taxon>Embryophyta</taxon>
        <taxon>Tracheophyta</taxon>
        <taxon>Spermatophyta</taxon>
        <taxon>Magnoliopsida</taxon>
        <taxon>eudicotyledons</taxon>
        <taxon>Gunneridae</taxon>
        <taxon>Pentapetalae</taxon>
        <taxon>asterids</taxon>
        <taxon>lamiids</taxon>
        <taxon>Lamiales</taxon>
        <taxon>Orobanchaceae</taxon>
        <taxon>Orobanchaceae incertae sedis</taxon>
        <taxon>Phtheirospermum</taxon>
    </lineage>
</organism>
<proteinExistence type="predicted"/>
<dbReference type="Proteomes" id="UP000653305">
    <property type="component" value="Unassembled WGS sequence"/>
</dbReference>
<dbReference type="OrthoDB" id="674604at2759"/>
<dbReference type="GO" id="GO:0016301">
    <property type="term" value="F:kinase activity"/>
    <property type="evidence" value="ECO:0007669"/>
    <property type="project" value="UniProtKB-KW"/>
</dbReference>
<evidence type="ECO:0000313" key="2">
    <source>
        <dbReference type="EMBL" id="GFP90429.1"/>
    </source>
</evidence>
<evidence type="ECO:0000256" key="1">
    <source>
        <dbReference type="SAM" id="MobiDB-lite"/>
    </source>
</evidence>
<evidence type="ECO:0000313" key="3">
    <source>
        <dbReference type="Proteomes" id="UP000653305"/>
    </source>
</evidence>
<sequence>MDSSLNDGPPNPSFAIRFPRSVSTRNRRSTTPSCLPPRLSAATAASLSSTTRSRRRPRPVLPLRRLRQAKSDPAPTAAVSSVLKKDGQILCVAAANGLVYTGSQANVVRVWKLRGVHGVRPAEDGRRAWWWRCRFPTIGFMRRMRDCQIRVWRRFVGRGYQACQGGDGAGGREFCPQLYRPARSNEAFRANIITGDQHLRRHSVLSLPRQDRQSMAHLRLQMHRDHPGPPGARQRHRPRRRRRPLHRLRTTPPSGVWRRNFCSGGRPHSPHRHPPHQALARQGPWPSTHDGAVPVRRLHRRLRPLLAAGVVLRPDPVRPPRCRGTRTP</sequence>
<feature type="region of interest" description="Disordered" evidence="1">
    <location>
        <begin position="1"/>
        <end position="60"/>
    </location>
</feature>
<gene>
    <name evidence="2" type="ORF">PHJA_001186800</name>
</gene>
<keyword evidence="3" id="KW-1185">Reference proteome</keyword>
<accession>A0A830BVZ4</accession>
<feature type="compositionally biased region" description="Basic residues" evidence="1">
    <location>
        <begin position="233"/>
        <end position="249"/>
    </location>
</feature>
<dbReference type="EMBL" id="BMAC01000217">
    <property type="protein sequence ID" value="GFP90429.1"/>
    <property type="molecule type" value="Genomic_DNA"/>
</dbReference>
<name>A0A830BVZ4_9LAMI</name>
<reference evidence="2" key="1">
    <citation type="submission" date="2020-07" db="EMBL/GenBank/DDBJ databases">
        <title>Ethylene signaling mediates host invasion by parasitic plants.</title>
        <authorList>
            <person name="Yoshida S."/>
        </authorList>
    </citation>
    <scope>NUCLEOTIDE SEQUENCE</scope>
    <source>
        <strain evidence="2">Okayama</strain>
    </source>
</reference>
<feature type="compositionally biased region" description="Low complexity" evidence="1">
    <location>
        <begin position="20"/>
        <end position="51"/>
    </location>
</feature>
<feature type="region of interest" description="Disordered" evidence="1">
    <location>
        <begin position="220"/>
        <end position="287"/>
    </location>
</feature>
<dbReference type="AlphaFoldDB" id="A0A830BVZ4"/>
<protein>
    <submittedName>
        <fullName evidence="2">Myosin heavy chain kinase b</fullName>
    </submittedName>
</protein>
<keyword evidence="2" id="KW-0808">Transferase</keyword>
<comment type="caution">
    <text evidence="2">The sequence shown here is derived from an EMBL/GenBank/DDBJ whole genome shotgun (WGS) entry which is preliminary data.</text>
</comment>